<dbReference type="EMBL" id="CP101527">
    <property type="protein sequence ID" value="UZW74459.1"/>
    <property type="molecule type" value="Genomic_DNA"/>
</dbReference>
<keyword evidence="4" id="KW-0520">NAD</keyword>
<evidence type="ECO:0000313" key="7">
    <source>
        <dbReference type="EMBL" id="UZW74459.1"/>
    </source>
</evidence>
<dbReference type="Gene3D" id="3.40.50.1970">
    <property type="match status" value="1"/>
</dbReference>
<feature type="domain" description="Alcohol dehydrogenase iron-type/glycerol dehydrogenase GldA" evidence="5">
    <location>
        <begin position="20"/>
        <end position="193"/>
    </location>
</feature>
<dbReference type="Pfam" id="PF25137">
    <property type="entry name" value="ADH_Fe_C"/>
    <property type="match status" value="1"/>
</dbReference>
<dbReference type="Gene3D" id="1.20.1090.10">
    <property type="entry name" value="Dehydroquinate synthase-like - alpha domain"/>
    <property type="match status" value="1"/>
</dbReference>
<dbReference type="GO" id="GO:0046872">
    <property type="term" value="F:metal ion binding"/>
    <property type="evidence" value="ECO:0007669"/>
    <property type="project" value="InterPro"/>
</dbReference>
<proteinExistence type="inferred from homology"/>
<evidence type="ECO:0000256" key="4">
    <source>
        <dbReference type="ARBA" id="ARBA00023027"/>
    </source>
</evidence>
<sequence length="399" mass="41991">MEQPLDLTTPDSIQGNWNYPTTIRMGGGRLAELPFVCKSLGIRNPLLVIDAGLVEQPFVARAMEFVKAEGANIALFSEVKPNPSGANIAAGVEAYKTGNHDGVIALGGGSALDAGKAIALMSGQTHSLWDLEDVGTNWLRADPDGIAPIVAVPTTSGTGSEVGRASVILDEEQKVKRIIFHPKMMPQVVLADPELVTGLPAHLTAATGLDAFVHCLEAYCAPGYHPMADGIALEGMRLIKEWLVPAVEDGNNLTARSHMMVASSMGATAFQKGLGGVHALAHPLGALFDAHHGLLNAILLPYVLMRNRMAIESRIEHVAACLGLEDSTFDGFMAWIIDLRQRLDIPHSLAEIGITAECSELVGDMAALDPSAGGNPIPLTAEDYGILCSTAVAGIGFVA</sequence>
<dbReference type="PANTHER" id="PTHR11496:SF102">
    <property type="entry name" value="ALCOHOL DEHYDROGENASE 4"/>
    <property type="match status" value="1"/>
</dbReference>
<dbReference type="KEGG" id="asem:NNL22_15755"/>
<dbReference type="PANTHER" id="PTHR11496">
    <property type="entry name" value="ALCOHOL DEHYDROGENASE"/>
    <property type="match status" value="1"/>
</dbReference>
<protein>
    <submittedName>
        <fullName evidence="7">Iron-containing alcohol dehydrogenase</fullName>
    </submittedName>
</protein>
<dbReference type="PROSITE" id="PS00913">
    <property type="entry name" value="ADH_IRON_1"/>
    <property type="match status" value="1"/>
</dbReference>
<dbReference type="FunFam" id="1.20.1090.10:FF:000001">
    <property type="entry name" value="Aldehyde-alcohol dehydrogenase"/>
    <property type="match status" value="1"/>
</dbReference>
<evidence type="ECO:0000256" key="2">
    <source>
        <dbReference type="ARBA" id="ARBA00007358"/>
    </source>
</evidence>
<dbReference type="GO" id="GO:0004022">
    <property type="term" value="F:alcohol dehydrogenase (NAD+) activity"/>
    <property type="evidence" value="ECO:0007669"/>
    <property type="project" value="TreeGrafter"/>
</dbReference>
<dbReference type="RefSeq" id="WP_251812597.1">
    <property type="nucleotide sequence ID" value="NZ_CP101527.1"/>
</dbReference>
<keyword evidence="3" id="KW-0560">Oxidoreductase</keyword>
<dbReference type="AlphaFoldDB" id="A0A9E8HRI5"/>
<dbReference type="FunFam" id="3.40.50.1970:FF:000003">
    <property type="entry name" value="Alcohol dehydrogenase, iron-containing"/>
    <property type="match status" value="1"/>
</dbReference>
<feature type="domain" description="Fe-containing alcohol dehydrogenase-like C-terminal" evidence="6">
    <location>
        <begin position="204"/>
        <end position="383"/>
    </location>
</feature>
<dbReference type="Pfam" id="PF00465">
    <property type="entry name" value="Fe-ADH"/>
    <property type="match status" value="1"/>
</dbReference>
<reference evidence="7" key="1">
    <citation type="submission" date="2022-07" db="EMBL/GenBank/DDBJ databases">
        <title>Alkalimarinus sp. nov., isolated from gut of a Alitta virens.</title>
        <authorList>
            <person name="Yang A.I."/>
            <person name="Shin N.-R."/>
        </authorList>
    </citation>
    <scope>NUCLEOTIDE SEQUENCE</scope>
    <source>
        <strain evidence="7">FA028</strain>
    </source>
</reference>
<comment type="similarity">
    <text evidence="2">Belongs to the iron-containing alcohol dehydrogenase family.</text>
</comment>
<evidence type="ECO:0000259" key="6">
    <source>
        <dbReference type="Pfam" id="PF25137"/>
    </source>
</evidence>
<organism evidence="7 8">
    <name type="scientific">Alkalimarinus sediminis</name>
    <dbReference type="NCBI Taxonomy" id="1632866"/>
    <lineage>
        <taxon>Bacteria</taxon>
        <taxon>Pseudomonadati</taxon>
        <taxon>Pseudomonadota</taxon>
        <taxon>Gammaproteobacteria</taxon>
        <taxon>Alteromonadales</taxon>
        <taxon>Alteromonadaceae</taxon>
        <taxon>Alkalimarinus</taxon>
    </lineage>
</organism>
<evidence type="ECO:0000256" key="1">
    <source>
        <dbReference type="ARBA" id="ARBA00001962"/>
    </source>
</evidence>
<dbReference type="CDD" id="cd14861">
    <property type="entry name" value="Fe-ADH-like"/>
    <property type="match status" value="1"/>
</dbReference>
<dbReference type="InterPro" id="IPR056798">
    <property type="entry name" value="ADH_Fe_C"/>
</dbReference>
<dbReference type="Proteomes" id="UP001164472">
    <property type="component" value="Chromosome"/>
</dbReference>
<evidence type="ECO:0000259" key="5">
    <source>
        <dbReference type="Pfam" id="PF00465"/>
    </source>
</evidence>
<evidence type="ECO:0000256" key="3">
    <source>
        <dbReference type="ARBA" id="ARBA00023002"/>
    </source>
</evidence>
<keyword evidence="8" id="KW-1185">Reference proteome</keyword>
<dbReference type="InterPro" id="IPR001670">
    <property type="entry name" value="ADH_Fe/GldA"/>
</dbReference>
<dbReference type="InterPro" id="IPR018211">
    <property type="entry name" value="ADH_Fe_CS"/>
</dbReference>
<name>A0A9E8HRI5_9ALTE</name>
<comment type="cofactor">
    <cofactor evidence="1">
        <name>Fe cation</name>
        <dbReference type="ChEBI" id="CHEBI:24875"/>
    </cofactor>
</comment>
<evidence type="ECO:0000313" key="8">
    <source>
        <dbReference type="Proteomes" id="UP001164472"/>
    </source>
</evidence>
<dbReference type="InterPro" id="IPR039697">
    <property type="entry name" value="Alcohol_dehydrogenase_Fe"/>
</dbReference>
<accession>A0A9E8HRI5</accession>
<gene>
    <name evidence="7" type="ORF">NNL22_15755</name>
</gene>
<dbReference type="SUPFAM" id="SSF56796">
    <property type="entry name" value="Dehydroquinate synthase-like"/>
    <property type="match status" value="1"/>
</dbReference>